<name>A0A0R0LWP7_9MICR</name>
<sequence>MKLNFYISRSFFENQYDVGLCSASYLERYLQNNLLPTRSSIMSLRD</sequence>
<organism evidence="1 2">
    <name type="scientific">Pseudoloma neurophilia</name>
    <dbReference type="NCBI Taxonomy" id="146866"/>
    <lineage>
        <taxon>Eukaryota</taxon>
        <taxon>Fungi</taxon>
        <taxon>Fungi incertae sedis</taxon>
        <taxon>Microsporidia</taxon>
        <taxon>Pseudoloma</taxon>
    </lineage>
</organism>
<reference evidence="1 2" key="1">
    <citation type="submission" date="2015-07" db="EMBL/GenBank/DDBJ databases">
        <title>The genome of Pseudoloma neurophilia, a relevant intracellular parasite of the zebrafish.</title>
        <authorList>
            <person name="Ndikumana S."/>
            <person name="Pelin A."/>
            <person name="Sanders J."/>
            <person name="Corradi N."/>
        </authorList>
    </citation>
    <scope>NUCLEOTIDE SEQUENCE [LARGE SCALE GENOMIC DNA]</scope>
    <source>
        <strain evidence="1 2">MK1</strain>
    </source>
</reference>
<keyword evidence="2" id="KW-1185">Reference proteome</keyword>
<dbReference type="Proteomes" id="UP000051530">
    <property type="component" value="Unassembled WGS sequence"/>
</dbReference>
<gene>
    <name evidence="1" type="ORF">M153_6820002698</name>
</gene>
<proteinExistence type="predicted"/>
<protein>
    <submittedName>
        <fullName evidence="1">Uncharacterized protein</fullName>
    </submittedName>
</protein>
<dbReference type="VEuPathDB" id="MicrosporidiaDB:M153_6820002698"/>
<evidence type="ECO:0000313" key="1">
    <source>
        <dbReference type="EMBL" id="KRH93658.1"/>
    </source>
</evidence>
<dbReference type="EMBL" id="LGUB01000258">
    <property type="protein sequence ID" value="KRH93658.1"/>
    <property type="molecule type" value="Genomic_DNA"/>
</dbReference>
<comment type="caution">
    <text evidence="1">The sequence shown here is derived from an EMBL/GenBank/DDBJ whole genome shotgun (WGS) entry which is preliminary data.</text>
</comment>
<accession>A0A0R0LWP7</accession>
<dbReference type="AlphaFoldDB" id="A0A0R0LWP7"/>
<evidence type="ECO:0000313" key="2">
    <source>
        <dbReference type="Proteomes" id="UP000051530"/>
    </source>
</evidence>